<feature type="region of interest" description="Disordered" evidence="1">
    <location>
        <begin position="70"/>
        <end position="99"/>
    </location>
</feature>
<accession>A0A8R7UGQ7</accession>
<reference evidence="3" key="1">
    <citation type="journal article" date="2013" name="Nature">
        <title>Draft genome of the wheat A-genome progenitor Triticum urartu.</title>
        <authorList>
            <person name="Ling H.Q."/>
            <person name="Zhao S."/>
            <person name="Liu D."/>
            <person name="Wang J."/>
            <person name="Sun H."/>
            <person name="Zhang C."/>
            <person name="Fan H."/>
            <person name="Li D."/>
            <person name="Dong L."/>
            <person name="Tao Y."/>
            <person name="Gao C."/>
            <person name="Wu H."/>
            <person name="Li Y."/>
            <person name="Cui Y."/>
            <person name="Guo X."/>
            <person name="Zheng S."/>
            <person name="Wang B."/>
            <person name="Yu K."/>
            <person name="Liang Q."/>
            <person name="Yang W."/>
            <person name="Lou X."/>
            <person name="Chen J."/>
            <person name="Feng M."/>
            <person name="Jian J."/>
            <person name="Zhang X."/>
            <person name="Luo G."/>
            <person name="Jiang Y."/>
            <person name="Liu J."/>
            <person name="Wang Z."/>
            <person name="Sha Y."/>
            <person name="Zhang B."/>
            <person name="Wu H."/>
            <person name="Tang D."/>
            <person name="Shen Q."/>
            <person name="Xue P."/>
            <person name="Zou S."/>
            <person name="Wang X."/>
            <person name="Liu X."/>
            <person name="Wang F."/>
            <person name="Yang Y."/>
            <person name="An X."/>
            <person name="Dong Z."/>
            <person name="Zhang K."/>
            <person name="Zhang X."/>
            <person name="Luo M.C."/>
            <person name="Dvorak J."/>
            <person name="Tong Y."/>
            <person name="Wang J."/>
            <person name="Yang H."/>
            <person name="Li Z."/>
            <person name="Wang D."/>
            <person name="Zhang A."/>
            <person name="Wang J."/>
        </authorList>
    </citation>
    <scope>NUCLEOTIDE SEQUENCE</scope>
    <source>
        <strain evidence="3">cv. G1812</strain>
    </source>
</reference>
<dbReference type="Proteomes" id="UP000015106">
    <property type="component" value="Chromosome 5"/>
</dbReference>
<dbReference type="AlphaFoldDB" id="A0A8R7UGQ7"/>
<evidence type="ECO:0000256" key="1">
    <source>
        <dbReference type="SAM" id="MobiDB-lite"/>
    </source>
</evidence>
<feature type="region of interest" description="Disordered" evidence="1">
    <location>
        <begin position="26"/>
        <end position="45"/>
    </location>
</feature>
<dbReference type="EnsemblPlants" id="TuG1812G0500001702.01.T01">
    <property type="protein sequence ID" value="TuG1812G0500001702.01.T01"/>
    <property type="gene ID" value="TuG1812G0500001702.01"/>
</dbReference>
<reference evidence="2" key="3">
    <citation type="submission" date="2022-06" db="UniProtKB">
        <authorList>
            <consortium name="EnsemblPlants"/>
        </authorList>
    </citation>
    <scope>IDENTIFICATION</scope>
</reference>
<organism evidence="2 3">
    <name type="scientific">Triticum urartu</name>
    <name type="common">Red wild einkorn</name>
    <name type="synonym">Crithodium urartu</name>
    <dbReference type="NCBI Taxonomy" id="4572"/>
    <lineage>
        <taxon>Eukaryota</taxon>
        <taxon>Viridiplantae</taxon>
        <taxon>Streptophyta</taxon>
        <taxon>Embryophyta</taxon>
        <taxon>Tracheophyta</taxon>
        <taxon>Spermatophyta</taxon>
        <taxon>Magnoliopsida</taxon>
        <taxon>Liliopsida</taxon>
        <taxon>Poales</taxon>
        <taxon>Poaceae</taxon>
        <taxon>BOP clade</taxon>
        <taxon>Pooideae</taxon>
        <taxon>Triticodae</taxon>
        <taxon>Triticeae</taxon>
        <taxon>Triticinae</taxon>
        <taxon>Triticum</taxon>
    </lineage>
</organism>
<keyword evidence="3" id="KW-1185">Reference proteome</keyword>
<dbReference type="Gramene" id="TuG1812G0500001702.01.T01">
    <property type="protein sequence ID" value="TuG1812G0500001702.01.T01"/>
    <property type="gene ID" value="TuG1812G0500001702.01"/>
</dbReference>
<protein>
    <submittedName>
        <fullName evidence="2">Uncharacterized protein</fullName>
    </submittedName>
</protein>
<reference evidence="2" key="2">
    <citation type="submission" date="2018-03" db="EMBL/GenBank/DDBJ databases">
        <title>The Triticum urartu genome reveals the dynamic nature of wheat genome evolution.</title>
        <authorList>
            <person name="Ling H."/>
            <person name="Ma B."/>
            <person name="Shi X."/>
            <person name="Liu H."/>
            <person name="Dong L."/>
            <person name="Sun H."/>
            <person name="Cao Y."/>
            <person name="Gao Q."/>
            <person name="Zheng S."/>
            <person name="Li Y."/>
            <person name="Yu Y."/>
            <person name="Du H."/>
            <person name="Qi M."/>
            <person name="Li Y."/>
            <person name="Yu H."/>
            <person name="Cui Y."/>
            <person name="Wang N."/>
            <person name="Chen C."/>
            <person name="Wu H."/>
            <person name="Zhao Y."/>
            <person name="Zhang J."/>
            <person name="Li Y."/>
            <person name="Zhou W."/>
            <person name="Zhang B."/>
            <person name="Hu W."/>
            <person name="Eijk M."/>
            <person name="Tang J."/>
            <person name="Witsenboer H."/>
            <person name="Zhao S."/>
            <person name="Li Z."/>
            <person name="Zhang A."/>
            <person name="Wang D."/>
            <person name="Liang C."/>
        </authorList>
    </citation>
    <scope>NUCLEOTIDE SEQUENCE [LARGE SCALE GENOMIC DNA]</scope>
    <source>
        <strain evidence="2">cv. G1812</strain>
    </source>
</reference>
<sequence length="126" mass="14393">MCAQTNCHVNHYEHLIFLWRHPSGRRQRLPPRCHPSPTPSSRDRIHNDAIASSDDASSCGCRNFQGHGSLHGQRVREHTHTPQLSRMREPPQPARTREPCSGEDIIVMLIMEDGYFFELLLSIGTL</sequence>
<evidence type="ECO:0000313" key="3">
    <source>
        <dbReference type="Proteomes" id="UP000015106"/>
    </source>
</evidence>
<evidence type="ECO:0000313" key="2">
    <source>
        <dbReference type="EnsemblPlants" id="TuG1812G0500001702.01.T01"/>
    </source>
</evidence>
<name>A0A8R7UGQ7_TRIUA</name>
<proteinExistence type="predicted"/>